<dbReference type="EnsemblPlants" id="OMERI04G15920.4">
    <property type="protein sequence ID" value="OMERI04G15920.4"/>
    <property type="gene ID" value="OMERI04G15920"/>
</dbReference>
<dbReference type="GO" id="GO:0071782">
    <property type="term" value="C:endoplasmic reticulum tubular network"/>
    <property type="evidence" value="ECO:0007669"/>
    <property type="project" value="TreeGrafter"/>
</dbReference>
<dbReference type="Gramene" id="OMERI04G15920.4">
    <property type="protein sequence ID" value="OMERI04G15920.4"/>
    <property type="gene ID" value="OMERI04G15920"/>
</dbReference>
<evidence type="ECO:0000256" key="1">
    <source>
        <dbReference type="SAM" id="MobiDB-lite"/>
    </source>
</evidence>
<accession>A0A0E0DG84</accession>
<evidence type="ECO:0000313" key="3">
    <source>
        <dbReference type="EnsemblPlants" id="OMERI04G15920.1"/>
    </source>
</evidence>
<dbReference type="Pfam" id="PF10058">
    <property type="entry name" value="Zn_ribbon_10"/>
    <property type="match status" value="1"/>
</dbReference>
<reference evidence="3" key="2">
    <citation type="submission" date="2018-05" db="EMBL/GenBank/DDBJ databases">
        <title>OmerRS3 (Oryza meridionalis Reference Sequence Version 3).</title>
        <authorList>
            <person name="Zhang J."/>
            <person name="Kudrna D."/>
            <person name="Lee S."/>
            <person name="Talag J."/>
            <person name="Welchert J."/>
            <person name="Wing R.A."/>
        </authorList>
    </citation>
    <scope>NUCLEOTIDE SEQUENCE [LARGE SCALE GENOMIC DNA]</scope>
    <source>
        <strain evidence="3">OR44</strain>
    </source>
</reference>
<protein>
    <recommendedName>
        <fullName evidence="2">Lunapark zinc ribbon domain-containing protein</fullName>
    </recommendedName>
</protein>
<sequence length="148" mass="15677">MGADSGLKVYVGDEAKSESSQATSSAIEVIPSNGLRNRKHTKAKGSSTGNAADDHSTGQVSEAVGDHLEAMEPSRVVGHYQSSGTSDSGWMAKIAALLVGEDPSQSYALICGSCHMHNGLTRKEDFPHVTYYCPHCHALNMSNQTIGR</sequence>
<organism evidence="3">
    <name type="scientific">Oryza meridionalis</name>
    <dbReference type="NCBI Taxonomy" id="40149"/>
    <lineage>
        <taxon>Eukaryota</taxon>
        <taxon>Viridiplantae</taxon>
        <taxon>Streptophyta</taxon>
        <taxon>Embryophyta</taxon>
        <taxon>Tracheophyta</taxon>
        <taxon>Spermatophyta</taxon>
        <taxon>Magnoliopsida</taxon>
        <taxon>Liliopsida</taxon>
        <taxon>Poales</taxon>
        <taxon>Poaceae</taxon>
        <taxon>BOP clade</taxon>
        <taxon>Oryzoideae</taxon>
        <taxon>Oryzeae</taxon>
        <taxon>Oryzinae</taxon>
        <taxon>Oryza</taxon>
    </lineage>
</organism>
<dbReference type="AlphaFoldDB" id="A0A0E0DG84"/>
<dbReference type="PANTHER" id="PTHR22166:SF12">
    <property type="entry name" value="ENDOPLASMIC RETICULUM JUNCTION FORMATION PROTEIN LUNAPARK"/>
    <property type="match status" value="1"/>
</dbReference>
<name>A0A0E0DG84_9ORYZ</name>
<dbReference type="EnsemblPlants" id="OMERI04G15920.1">
    <property type="protein sequence ID" value="OMERI04G15920.1"/>
    <property type="gene ID" value="OMERI04G15920"/>
</dbReference>
<evidence type="ECO:0000313" key="4">
    <source>
        <dbReference type="Proteomes" id="UP000008021"/>
    </source>
</evidence>
<dbReference type="EnsemblPlants" id="OMERI04G15920.3">
    <property type="protein sequence ID" value="OMERI04G15920.3"/>
    <property type="gene ID" value="OMERI04G15920"/>
</dbReference>
<dbReference type="Proteomes" id="UP000008021">
    <property type="component" value="Chromosome 4"/>
</dbReference>
<proteinExistence type="predicted"/>
<feature type="region of interest" description="Disordered" evidence="1">
    <location>
        <begin position="1"/>
        <end position="63"/>
    </location>
</feature>
<dbReference type="InterPro" id="IPR019273">
    <property type="entry name" value="Lunapark_Znf"/>
</dbReference>
<dbReference type="PANTHER" id="PTHR22166">
    <property type="entry name" value="ENDOPLASMIC RETICULUM JUNCTION FORMATION PROTEIN LUNAPARK"/>
    <property type="match status" value="1"/>
</dbReference>
<keyword evidence="4" id="KW-1185">Reference proteome</keyword>
<dbReference type="InterPro" id="IPR040115">
    <property type="entry name" value="Lnp"/>
</dbReference>
<dbReference type="Gramene" id="OMERI04G15920.3">
    <property type="protein sequence ID" value="OMERI04G15920.3"/>
    <property type="gene ID" value="OMERI04G15920"/>
</dbReference>
<dbReference type="GO" id="GO:0071786">
    <property type="term" value="P:endoplasmic reticulum tubular network organization"/>
    <property type="evidence" value="ECO:0007669"/>
    <property type="project" value="InterPro"/>
</dbReference>
<dbReference type="HOGENOM" id="CLU_1761691_0_0_1"/>
<evidence type="ECO:0000259" key="2">
    <source>
        <dbReference type="Pfam" id="PF10058"/>
    </source>
</evidence>
<dbReference type="Gramene" id="OMERI04G15920.1">
    <property type="protein sequence ID" value="OMERI04G15920.1"/>
    <property type="gene ID" value="OMERI04G15920"/>
</dbReference>
<reference evidence="3" key="1">
    <citation type="submission" date="2015-04" db="UniProtKB">
        <authorList>
            <consortium name="EnsemblPlants"/>
        </authorList>
    </citation>
    <scope>IDENTIFICATION</scope>
</reference>
<feature type="domain" description="Lunapark zinc ribbon" evidence="2">
    <location>
        <begin position="90"/>
        <end position="140"/>
    </location>
</feature>